<evidence type="ECO:0000256" key="2">
    <source>
        <dbReference type="ARBA" id="ARBA00022821"/>
    </source>
</evidence>
<dbReference type="SUPFAM" id="SSF52200">
    <property type="entry name" value="Toll/Interleukin receptor TIR domain"/>
    <property type="match status" value="1"/>
</dbReference>
<dbReference type="InterPro" id="IPR000157">
    <property type="entry name" value="TIR_dom"/>
</dbReference>
<proteinExistence type="predicted"/>
<dbReference type="InterPro" id="IPR044974">
    <property type="entry name" value="Disease_R_plants"/>
</dbReference>
<sequence>MQTQRPRCVPRDCGVKQTNTPYGAKQTPTPGSGIGSDTICNDPHPTMPEAHVIEEITSTVWKSLNRESLHVEKNLVGMDRRRASSTCTSIRSWDYEVFLSFKGEDTRYNFTDHLYAALYQKGIRTFRLDEIRDSGWSEADYIKDITHVIWMRFSHKLLHVDKNLIGMDYHLEEMEEIFPRMMDSISNDVHMVGIYGLGGIGKTTIAKVLYNRIVAQFMITTFIANVLLVLDDVDDLNQLKALAGDHNWFGPGSRIIVTTRAKHLLENHPKEDYETLSNFVVHYVNALPLGLKVLGCFLYGKTVRQSESELHKLEWEPNQEIQCVLKRSYDELDCPQQQIFLDVACFFNGEDKDSVTRILEACNFYAESGIRVLGDKCLISIVDNKIWMHDLLQQMGQDIVGQEFPEEPGKWSRLCYPEVVSRVLTRKMVRANCK</sequence>
<dbReference type="Gene3D" id="3.40.50.10140">
    <property type="entry name" value="Toll/interleukin-1 receptor homology (TIR) domain"/>
    <property type="match status" value="1"/>
</dbReference>
<dbReference type="InterPro" id="IPR027417">
    <property type="entry name" value="P-loop_NTPase"/>
</dbReference>
<evidence type="ECO:0000259" key="5">
    <source>
        <dbReference type="Pfam" id="PF23282"/>
    </source>
</evidence>
<evidence type="ECO:0000256" key="1">
    <source>
        <dbReference type="ARBA" id="ARBA00022737"/>
    </source>
</evidence>
<feature type="region of interest" description="Disordered" evidence="3">
    <location>
        <begin position="1"/>
        <end position="34"/>
    </location>
</feature>
<dbReference type="ExpressionAtlas" id="A5BR69">
    <property type="expression patterns" value="baseline"/>
</dbReference>
<name>A5BR69_VITVI</name>
<feature type="compositionally biased region" description="Polar residues" evidence="3">
    <location>
        <begin position="16"/>
        <end position="30"/>
    </location>
</feature>
<dbReference type="Gene3D" id="3.40.50.300">
    <property type="entry name" value="P-loop containing nucleotide triphosphate hydrolases"/>
    <property type="match status" value="2"/>
</dbReference>
<dbReference type="SUPFAM" id="SSF46785">
    <property type="entry name" value="Winged helix' DNA-binding domain"/>
    <property type="match status" value="1"/>
</dbReference>
<dbReference type="PANTHER" id="PTHR11017">
    <property type="entry name" value="LEUCINE-RICH REPEAT-CONTAINING PROTEIN"/>
    <property type="match status" value="1"/>
</dbReference>
<keyword evidence="1" id="KW-0677">Repeat</keyword>
<dbReference type="EMBL" id="AM468136">
    <property type="protein sequence ID" value="CAN68234.1"/>
    <property type="molecule type" value="Genomic_DNA"/>
</dbReference>
<dbReference type="InterPro" id="IPR058192">
    <property type="entry name" value="WHD_ROQ1-like"/>
</dbReference>
<protein>
    <submittedName>
        <fullName evidence="6">Uncharacterized protein</fullName>
    </submittedName>
</protein>
<feature type="domain" description="Disease resistance protein Roq1-like winged-helix" evidence="5">
    <location>
        <begin position="336"/>
        <end position="400"/>
    </location>
</feature>
<evidence type="ECO:0000313" key="6">
    <source>
        <dbReference type="EMBL" id="CAN68234.1"/>
    </source>
</evidence>
<dbReference type="GO" id="GO:0007165">
    <property type="term" value="P:signal transduction"/>
    <property type="evidence" value="ECO:0007669"/>
    <property type="project" value="InterPro"/>
</dbReference>
<organism evidence="6">
    <name type="scientific">Vitis vinifera</name>
    <name type="common">Grape</name>
    <dbReference type="NCBI Taxonomy" id="29760"/>
    <lineage>
        <taxon>Eukaryota</taxon>
        <taxon>Viridiplantae</taxon>
        <taxon>Streptophyta</taxon>
        <taxon>Embryophyta</taxon>
        <taxon>Tracheophyta</taxon>
        <taxon>Spermatophyta</taxon>
        <taxon>Magnoliopsida</taxon>
        <taxon>eudicotyledons</taxon>
        <taxon>Gunneridae</taxon>
        <taxon>Pentapetalae</taxon>
        <taxon>rosids</taxon>
        <taxon>Vitales</taxon>
        <taxon>Vitaceae</taxon>
        <taxon>Viteae</taxon>
        <taxon>Vitis</taxon>
    </lineage>
</organism>
<accession>A5BR69</accession>
<dbReference type="SUPFAM" id="SSF52540">
    <property type="entry name" value="P-loop containing nucleoside triphosphate hydrolases"/>
    <property type="match status" value="1"/>
</dbReference>
<dbReference type="OrthoDB" id="1303096at2759"/>
<dbReference type="AlphaFoldDB" id="A5BR69"/>
<dbReference type="Pfam" id="PF01582">
    <property type="entry name" value="TIR"/>
    <property type="match status" value="1"/>
</dbReference>
<dbReference type="GO" id="GO:0006952">
    <property type="term" value="P:defense response"/>
    <property type="evidence" value="ECO:0007669"/>
    <property type="project" value="UniProtKB-KW"/>
</dbReference>
<evidence type="ECO:0000256" key="3">
    <source>
        <dbReference type="SAM" id="MobiDB-lite"/>
    </source>
</evidence>
<keyword evidence="2" id="KW-0611">Plant defense</keyword>
<feature type="domain" description="TIR" evidence="4">
    <location>
        <begin position="95"/>
        <end position="140"/>
    </location>
</feature>
<reference evidence="6" key="1">
    <citation type="journal article" date="2007" name="PLoS ONE">
        <title>The first genome sequence of an elite grapevine cultivar (Pinot noir Vitis vinifera L.): coping with a highly heterozygous genome.</title>
        <authorList>
            <person name="Velasco R."/>
            <person name="Zharkikh A."/>
            <person name="Troggio M."/>
            <person name="Cartwright D.A."/>
            <person name="Cestaro A."/>
            <person name="Pruss D."/>
            <person name="Pindo M."/>
            <person name="FitzGerald L.M."/>
            <person name="Vezzulli S."/>
            <person name="Reid J."/>
            <person name="Malacarne G."/>
            <person name="Iliev D."/>
            <person name="Coppola G."/>
            <person name="Wardell B."/>
            <person name="Micheletti D."/>
            <person name="Macalma T."/>
            <person name="Facci M."/>
            <person name="Mitchell J.T."/>
            <person name="Perazzolli M."/>
            <person name="Eldredge G."/>
            <person name="Gatto P."/>
            <person name="Oyzerski R."/>
            <person name="Moretto M."/>
            <person name="Gutin N."/>
            <person name="Stefanini M."/>
            <person name="Chen Y."/>
            <person name="Segala C."/>
            <person name="Davenport C."/>
            <person name="Dematte L."/>
            <person name="Mraz A."/>
            <person name="Battilana J."/>
            <person name="Stormo K."/>
            <person name="Costa F."/>
            <person name="Tao Q."/>
            <person name="Si-Ammour A."/>
            <person name="Harkins T."/>
            <person name="Lackey A."/>
            <person name="Perbost C."/>
            <person name="Taillon B."/>
            <person name="Stella A."/>
            <person name="Solovyev V."/>
            <person name="Fawcett J.A."/>
            <person name="Sterck L."/>
            <person name="Vandepoele K."/>
            <person name="Grando S.M."/>
            <person name="Toppo S."/>
            <person name="Moser C."/>
            <person name="Lanchbury J."/>
            <person name="Bogden R."/>
            <person name="Skolnick M."/>
            <person name="Sgaramella V."/>
            <person name="Bhatnagar S.K."/>
            <person name="Fontana P."/>
            <person name="Gutin A."/>
            <person name="Van de Peer Y."/>
            <person name="Salamini F."/>
            <person name="Viola R."/>
        </authorList>
    </citation>
    <scope>NUCLEOTIDE SEQUENCE</scope>
</reference>
<dbReference type="PANTHER" id="PTHR11017:SF570">
    <property type="entry name" value="DISEASE RESISTANCE PROTEIN (TIR-NBS CLASS)-RELATED"/>
    <property type="match status" value="1"/>
</dbReference>
<gene>
    <name evidence="6" type="ORF">VITISV_039221</name>
</gene>
<dbReference type="InterPro" id="IPR036390">
    <property type="entry name" value="WH_DNA-bd_sf"/>
</dbReference>
<dbReference type="Pfam" id="PF23282">
    <property type="entry name" value="WHD_ROQ1"/>
    <property type="match status" value="1"/>
</dbReference>
<dbReference type="InterPro" id="IPR035897">
    <property type="entry name" value="Toll_tir_struct_dom_sf"/>
</dbReference>
<evidence type="ECO:0000259" key="4">
    <source>
        <dbReference type="Pfam" id="PF01582"/>
    </source>
</evidence>